<keyword evidence="5" id="KW-1185">Reference proteome</keyword>
<dbReference type="Gene3D" id="1.10.1040.10">
    <property type="entry name" value="N-(1-d-carboxylethyl)-l-norvaline Dehydrogenase, domain 2"/>
    <property type="match status" value="1"/>
</dbReference>
<sequence>MLMMDRLSARTLPRLPHTVTTPAYERMKITPGIVHLGVGAFHRAHQAVFIDDCLNRGETGWGIVAASLRSPDTRDAIEPQDNLYTFCLRDGQSERLRIVGSILETVVAPENPERLVERMADPRVLIVTLTVTEKGYLTNLASRSLLRDHPDIVHDLENPERPRSIFGFILAATRRRRAEGSLPLTLLSCDNLPANGHVLRKLLLEFASLADQELASFIEANVACPCSMVDRIVPATTDADRDAISATLGLSDAWPVVAEPYFRFVIEDRFPHGRPALEKSGVEFVDDVEPYEHMKLRMLNGSHSAIAAIGQIAGLATVADAWAEKTVRDFIDVYWREVGRTLDPAVNGSEFAAGLRQRFANPSLQHKTMQIASDASQKVPLRILSPLRELLAEKAECGAVIFAVALWIRSCAEEDEKGQPITILDPAFREWDAPDQLAMAPDAVVDRFLSFERTFGSDLPANETFVLALKAAYRNIREQGALAAIGRFLKS</sequence>
<dbReference type="GO" id="GO:0016616">
    <property type="term" value="F:oxidoreductase activity, acting on the CH-OH group of donors, NAD or NADP as acceptor"/>
    <property type="evidence" value="ECO:0007669"/>
    <property type="project" value="TreeGrafter"/>
</dbReference>
<gene>
    <name evidence="4" type="primary">yeiQ</name>
    <name evidence="4" type="ORF">AGR2A_Lc70116</name>
</gene>
<dbReference type="PANTHER" id="PTHR43362">
    <property type="entry name" value="MANNITOL DEHYDROGENASE DSF1-RELATED"/>
    <property type="match status" value="1"/>
</dbReference>
<dbReference type="PANTHER" id="PTHR43362:SF1">
    <property type="entry name" value="MANNITOL DEHYDROGENASE 2-RELATED"/>
    <property type="match status" value="1"/>
</dbReference>
<dbReference type="EC" id="1.-.-.-" evidence="4"/>
<dbReference type="SUPFAM" id="SSF51735">
    <property type="entry name" value="NAD(P)-binding Rossmann-fold domains"/>
    <property type="match status" value="1"/>
</dbReference>
<keyword evidence="1 4" id="KW-0560">Oxidoreductase</keyword>
<dbReference type="InterPro" id="IPR036291">
    <property type="entry name" value="NAD(P)-bd_dom_sf"/>
</dbReference>
<dbReference type="Pfam" id="PF08125">
    <property type="entry name" value="Mannitol_dh_C"/>
    <property type="match status" value="1"/>
</dbReference>
<organism evidence="4 5">
    <name type="scientific">Agrobacterium genomosp. 2 str. CFBP 5494</name>
    <dbReference type="NCBI Taxonomy" id="1183436"/>
    <lineage>
        <taxon>Bacteria</taxon>
        <taxon>Pseudomonadati</taxon>
        <taxon>Pseudomonadota</taxon>
        <taxon>Alphaproteobacteria</taxon>
        <taxon>Hyphomicrobiales</taxon>
        <taxon>Rhizobiaceae</taxon>
        <taxon>Rhizobium/Agrobacterium group</taxon>
        <taxon>Agrobacterium</taxon>
        <taxon>Agrobacterium tumefaciens complex</taxon>
    </lineage>
</organism>
<dbReference type="SUPFAM" id="SSF48179">
    <property type="entry name" value="6-phosphogluconate dehydrogenase C-terminal domain-like"/>
    <property type="match status" value="1"/>
</dbReference>
<protein>
    <submittedName>
        <fullName evidence="4">Uncharacterized oxidoreductase YeiQ</fullName>
        <ecNumber evidence="4">1.-.-.-</ecNumber>
    </submittedName>
</protein>
<dbReference type="InterPro" id="IPR013118">
    <property type="entry name" value="Mannitol_DH_C"/>
</dbReference>
<evidence type="ECO:0000313" key="5">
    <source>
        <dbReference type="Proteomes" id="UP000191933"/>
    </source>
</evidence>
<name>A0A9W5B5T3_9HYPH</name>
<evidence type="ECO:0000259" key="2">
    <source>
        <dbReference type="Pfam" id="PF01232"/>
    </source>
</evidence>
<dbReference type="EMBL" id="FBVY01000036">
    <property type="protein sequence ID" value="CUW99448.1"/>
    <property type="molecule type" value="Genomic_DNA"/>
</dbReference>
<feature type="domain" description="Mannitol dehydrogenase C-terminal" evidence="3">
    <location>
        <begin position="287"/>
        <end position="476"/>
    </location>
</feature>
<evidence type="ECO:0000259" key="3">
    <source>
        <dbReference type="Pfam" id="PF08125"/>
    </source>
</evidence>
<dbReference type="InterPro" id="IPR008927">
    <property type="entry name" value="6-PGluconate_DH-like_C_sf"/>
</dbReference>
<dbReference type="Proteomes" id="UP000191933">
    <property type="component" value="Unassembled WGS sequence"/>
</dbReference>
<dbReference type="InterPro" id="IPR013328">
    <property type="entry name" value="6PGD_dom2"/>
</dbReference>
<proteinExistence type="predicted"/>
<dbReference type="PRINTS" id="PR00084">
    <property type="entry name" value="MTLDHDRGNASE"/>
</dbReference>
<dbReference type="InterPro" id="IPR013131">
    <property type="entry name" value="Mannitol_DH_N"/>
</dbReference>
<comment type="caution">
    <text evidence="4">The sequence shown here is derived from an EMBL/GenBank/DDBJ whole genome shotgun (WGS) entry which is preliminary data.</text>
</comment>
<evidence type="ECO:0000313" key="4">
    <source>
        <dbReference type="EMBL" id="CUW99448.1"/>
    </source>
</evidence>
<feature type="domain" description="Mannitol dehydrogenase N-terminal" evidence="2">
    <location>
        <begin position="32"/>
        <end position="279"/>
    </location>
</feature>
<accession>A0A9W5B5T3</accession>
<dbReference type="Pfam" id="PF01232">
    <property type="entry name" value="Mannitol_dh"/>
    <property type="match status" value="1"/>
</dbReference>
<reference evidence="4 5" key="1">
    <citation type="submission" date="2016-01" db="EMBL/GenBank/DDBJ databases">
        <authorList>
            <person name="Regsiter A."/>
            <person name="william w."/>
        </authorList>
    </citation>
    <scope>NUCLEOTIDE SEQUENCE [LARGE SCALE GENOMIC DNA]</scope>
    <source>
        <strain evidence="4 5">CFBP 5494</strain>
    </source>
</reference>
<dbReference type="AlphaFoldDB" id="A0A9W5B5T3"/>
<dbReference type="InterPro" id="IPR050988">
    <property type="entry name" value="Mannitol_DH/Oxidoreductase"/>
</dbReference>
<evidence type="ECO:0000256" key="1">
    <source>
        <dbReference type="ARBA" id="ARBA00023002"/>
    </source>
</evidence>
<dbReference type="Gene3D" id="3.40.50.720">
    <property type="entry name" value="NAD(P)-binding Rossmann-like Domain"/>
    <property type="match status" value="1"/>
</dbReference>
<dbReference type="InterPro" id="IPR000669">
    <property type="entry name" value="Mannitol_DH"/>
</dbReference>